<feature type="transmembrane region" description="Helical" evidence="6">
    <location>
        <begin position="21"/>
        <end position="54"/>
    </location>
</feature>
<keyword evidence="4 6" id="KW-1133">Transmembrane helix</keyword>
<feature type="transmembrane region" description="Helical" evidence="6">
    <location>
        <begin position="164"/>
        <end position="180"/>
    </location>
</feature>
<sequence>MTSKTNEPPKKRFNKDYSFGWAYFKSIHVVFSIIFGQADLALLFAIITIALVGLSEYITNHIGTISGDMYLALMTKDHHKFWQTMWKAAYMYLAKCGTLGLITFASWLAYIQFRQNLVKALQNKYFAHLTYYKLNCIDSEGIDNPDQRITQDVEKVCNDFGIQILPYLFCGPFVVAYYTWDTWRTAGAGGVGMSYVFFLIGVFVNFFLMKPLAKWTARVEKQEGNFRYKHMSIRDNAESLALYRAEPFENTECHRIFNVLIRKQFGLTMWMLPTSFWQQYFDYFGGLMSYAIQFIPIIILGTYDNKSGPDLASIISKNAFVYIYLINSLTRYTDLAISVGQLAGVMQRLSDFIICADEAARRGLGEQNGAFEYDACSPDLSPSAIIQVKGEQADFYRFENVSYGVPNNPSRILVGNLNLTISNGTRLLVTGPSGCGKSSFIRVLSRIWNVNTGRATFGVDLEKVMIVPQRAYMPTGALTLRQQFTFPKHLEDDNDIGRDIIDNLIQRLDLESVVKQCNGLDTPVDFEWHERFTPGELQRISFGRVIIHQPELALLDEATNNVSESLEATMYKMLQDLKISYVSVGHRTTLLHYHDYSLRLDGRGGYEATEVASEKL</sequence>
<dbReference type="GO" id="GO:0005778">
    <property type="term" value="C:peroxisomal membrane"/>
    <property type="evidence" value="ECO:0007669"/>
    <property type="project" value="TreeGrafter"/>
</dbReference>
<dbReference type="InterPro" id="IPR036640">
    <property type="entry name" value="ABC1_TM_sf"/>
</dbReference>
<dbReference type="GO" id="GO:0015910">
    <property type="term" value="P:long-chain fatty acid import into peroxisome"/>
    <property type="evidence" value="ECO:0007669"/>
    <property type="project" value="TreeGrafter"/>
</dbReference>
<evidence type="ECO:0000256" key="3">
    <source>
        <dbReference type="ARBA" id="ARBA00022692"/>
    </source>
</evidence>
<dbReference type="InterPro" id="IPR011527">
    <property type="entry name" value="ABC1_TM_dom"/>
</dbReference>
<name>A0A7E4W5J6_PANRE</name>
<feature type="transmembrane region" description="Helical" evidence="6">
    <location>
        <begin position="186"/>
        <end position="208"/>
    </location>
</feature>
<dbReference type="GO" id="GO:0005324">
    <property type="term" value="F:long-chain fatty acid transmembrane transporter activity"/>
    <property type="evidence" value="ECO:0007669"/>
    <property type="project" value="TreeGrafter"/>
</dbReference>
<reference evidence="10" key="2">
    <citation type="submission" date="2020-10" db="UniProtKB">
        <authorList>
            <consortium name="WormBaseParasite"/>
        </authorList>
    </citation>
    <scope>IDENTIFICATION</scope>
</reference>
<dbReference type="Pfam" id="PF00005">
    <property type="entry name" value="ABC_tran"/>
    <property type="match status" value="1"/>
</dbReference>
<feature type="domain" description="ABC transmembrane type-1" evidence="8">
    <location>
        <begin position="40"/>
        <end position="279"/>
    </location>
</feature>
<keyword evidence="9" id="KW-1185">Reference proteome</keyword>
<evidence type="ECO:0000313" key="9">
    <source>
        <dbReference type="Proteomes" id="UP000492821"/>
    </source>
</evidence>
<evidence type="ECO:0000256" key="6">
    <source>
        <dbReference type="SAM" id="Phobius"/>
    </source>
</evidence>
<feature type="transmembrane region" description="Helical" evidence="6">
    <location>
        <begin position="89"/>
        <end position="111"/>
    </location>
</feature>
<dbReference type="InterPro" id="IPR027417">
    <property type="entry name" value="P-loop_NTPase"/>
</dbReference>
<dbReference type="PANTHER" id="PTHR11384:SF65">
    <property type="entry name" value="ABC TRANSPORTER DOMAIN-CONTAINING PROTEIN"/>
    <property type="match status" value="1"/>
</dbReference>
<dbReference type="Gene3D" id="1.20.1560.10">
    <property type="entry name" value="ABC transporter type 1, transmembrane domain"/>
    <property type="match status" value="1"/>
</dbReference>
<protein>
    <submittedName>
        <fullName evidence="10">ABC transporter domain-containing protein</fullName>
    </submittedName>
</protein>
<dbReference type="Pfam" id="PF06472">
    <property type="entry name" value="ABC_membrane_2"/>
    <property type="match status" value="1"/>
</dbReference>
<evidence type="ECO:0000259" key="8">
    <source>
        <dbReference type="PROSITE" id="PS50929"/>
    </source>
</evidence>
<evidence type="ECO:0000256" key="5">
    <source>
        <dbReference type="ARBA" id="ARBA00023136"/>
    </source>
</evidence>
<evidence type="ECO:0000259" key="7">
    <source>
        <dbReference type="PROSITE" id="PS50893"/>
    </source>
</evidence>
<dbReference type="GO" id="GO:0007031">
    <property type="term" value="P:peroxisome organization"/>
    <property type="evidence" value="ECO:0007669"/>
    <property type="project" value="TreeGrafter"/>
</dbReference>
<accession>A0A7E4W5J6</accession>
<organism evidence="9 10">
    <name type="scientific">Panagrellus redivivus</name>
    <name type="common">Microworm</name>
    <dbReference type="NCBI Taxonomy" id="6233"/>
    <lineage>
        <taxon>Eukaryota</taxon>
        <taxon>Metazoa</taxon>
        <taxon>Ecdysozoa</taxon>
        <taxon>Nematoda</taxon>
        <taxon>Chromadorea</taxon>
        <taxon>Rhabditida</taxon>
        <taxon>Tylenchina</taxon>
        <taxon>Panagrolaimomorpha</taxon>
        <taxon>Panagrolaimoidea</taxon>
        <taxon>Panagrolaimidae</taxon>
        <taxon>Panagrellus</taxon>
    </lineage>
</organism>
<dbReference type="PANTHER" id="PTHR11384">
    <property type="entry name" value="ATP-BINDING CASSETTE, SUB-FAMILY D MEMBER"/>
    <property type="match status" value="1"/>
</dbReference>
<dbReference type="WBParaSite" id="Pan_g7104.t1">
    <property type="protein sequence ID" value="Pan_g7104.t1"/>
    <property type="gene ID" value="Pan_g7104"/>
</dbReference>
<proteinExistence type="inferred from homology"/>
<dbReference type="PROSITE" id="PS50893">
    <property type="entry name" value="ABC_TRANSPORTER_2"/>
    <property type="match status" value="1"/>
</dbReference>
<dbReference type="Gene3D" id="3.40.50.300">
    <property type="entry name" value="P-loop containing nucleotide triphosphate hydrolases"/>
    <property type="match status" value="1"/>
</dbReference>
<dbReference type="InterPro" id="IPR003439">
    <property type="entry name" value="ABC_transporter-like_ATP-bd"/>
</dbReference>
<feature type="domain" description="ABC transporter" evidence="7">
    <location>
        <begin position="396"/>
        <end position="616"/>
    </location>
</feature>
<dbReference type="Proteomes" id="UP000492821">
    <property type="component" value="Unassembled WGS sequence"/>
</dbReference>
<dbReference type="GO" id="GO:0006635">
    <property type="term" value="P:fatty acid beta-oxidation"/>
    <property type="evidence" value="ECO:0007669"/>
    <property type="project" value="TreeGrafter"/>
</dbReference>
<dbReference type="SUPFAM" id="SSF52540">
    <property type="entry name" value="P-loop containing nucleoside triphosphate hydrolases"/>
    <property type="match status" value="1"/>
</dbReference>
<evidence type="ECO:0000256" key="2">
    <source>
        <dbReference type="ARBA" id="ARBA00022448"/>
    </source>
</evidence>
<dbReference type="PROSITE" id="PS50929">
    <property type="entry name" value="ABC_TM1F"/>
    <property type="match status" value="1"/>
</dbReference>
<reference evidence="9" key="1">
    <citation type="journal article" date="2013" name="Genetics">
        <title>The draft genome and transcriptome of Panagrellus redivivus are shaped by the harsh demands of a free-living lifestyle.</title>
        <authorList>
            <person name="Srinivasan J."/>
            <person name="Dillman A.R."/>
            <person name="Macchietto M.G."/>
            <person name="Heikkinen L."/>
            <person name="Lakso M."/>
            <person name="Fracchia K.M."/>
            <person name="Antoshechkin I."/>
            <person name="Mortazavi A."/>
            <person name="Wong G."/>
            <person name="Sternberg P.W."/>
        </authorList>
    </citation>
    <scope>NUCLEOTIDE SEQUENCE [LARGE SCALE GENOMIC DNA]</scope>
    <source>
        <strain evidence="9">MT8872</strain>
    </source>
</reference>
<evidence type="ECO:0000256" key="4">
    <source>
        <dbReference type="ARBA" id="ARBA00022989"/>
    </source>
</evidence>
<dbReference type="GO" id="GO:0005524">
    <property type="term" value="F:ATP binding"/>
    <property type="evidence" value="ECO:0007669"/>
    <property type="project" value="InterPro"/>
</dbReference>
<dbReference type="InterPro" id="IPR050835">
    <property type="entry name" value="ABC_transporter_sub-D"/>
</dbReference>
<keyword evidence="3 6" id="KW-0812">Transmembrane</keyword>
<feature type="transmembrane region" description="Helical" evidence="6">
    <location>
        <begin position="280"/>
        <end position="303"/>
    </location>
</feature>
<evidence type="ECO:0000256" key="1">
    <source>
        <dbReference type="ARBA" id="ARBA00008575"/>
    </source>
</evidence>
<dbReference type="AlphaFoldDB" id="A0A7E4W5J6"/>
<dbReference type="GO" id="GO:0016887">
    <property type="term" value="F:ATP hydrolysis activity"/>
    <property type="evidence" value="ECO:0007669"/>
    <property type="project" value="InterPro"/>
</dbReference>
<dbReference type="GO" id="GO:0140359">
    <property type="term" value="F:ABC-type transporter activity"/>
    <property type="evidence" value="ECO:0007669"/>
    <property type="project" value="InterPro"/>
</dbReference>
<dbReference type="CDD" id="cd03223">
    <property type="entry name" value="ABCD_peroxisomal_ALDP"/>
    <property type="match status" value="1"/>
</dbReference>
<keyword evidence="2" id="KW-0813">Transport</keyword>
<comment type="similarity">
    <text evidence="1">Belongs to the ABC transporter superfamily. ABCD family. Peroxisomal fatty acyl CoA transporter (TC 3.A.1.203) subfamily.</text>
</comment>
<keyword evidence="5 6" id="KW-0472">Membrane</keyword>
<dbReference type="SUPFAM" id="SSF90123">
    <property type="entry name" value="ABC transporter transmembrane region"/>
    <property type="match status" value="1"/>
</dbReference>
<evidence type="ECO:0000313" key="10">
    <source>
        <dbReference type="WBParaSite" id="Pan_g7104.t1"/>
    </source>
</evidence>
<dbReference type="GO" id="GO:0042760">
    <property type="term" value="P:very long-chain fatty acid catabolic process"/>
    <property type="evidence" value="ECO:0007669"/>
    <property type="project" value="TreeGrafter"/>
</dbReference>